<feature type="non-terminal residue" evidence="2">
    <location>
        <position position="246"/>
    </location>
</feature>
<reference evidence="2" key="1">
    <citation type="submission" date="2020-02" db="EMBL/GenBank/DDBJ databases">
        <authorList>
            <person name="Meier V. D."/>
        </authorList>
    </citation>
    <scope>NUCLEOTIDE SEQUENCE</scope>
    <source>
        <strain evidence="2">AVDCRST_MAG68</strain>
    </source>
</reference>
<organism evidence="2">
    <name type="scientific">uncultured Gemmatimonadota bacterium</name>
    <dbReference type="NCBI Taxonomy" id="203437"/>
    <lineage>
        <taxon>Bacteria</taxon>
        <taxon>Pseudomonadati</taxon>
        <taxon>Gemmatimonadota</taxon>
        <taxon>environmental samples</taxon>
    </lineage>
</organism>
<proteinExistence type="predicted"/>
<accession>A0A6J4KXL1</accession>
<gene>
    <name evidence="2" type="ORF">AVDCRST_MAG68-1546</name>
</gene>
<name>A0A6J4KXL1_9BACT</name>
<evidence type="ECO:0000256" key="1">
    <source>
        <dbReference type="SAM" id="MobiDB-lite"/>
    </source>
</evidence>
<dbReference type="EMBL" id="CADCTW010000080">
    <property type="protein sequence ID" value="CAA9313904.1"/>
    <property type="molecule type" value="Genomic_DNA"/>
</dbReference>
<feature type="compositionally biased region" description="Basic and acidic residues" evidence="1">
    <location>
        <begin position="55"/>
        <end position="64"/>
    </location>
</feature>
<feature type="region of interest" description="Disordered" evidence="1">
    <location>
        <begin position="1"/>
        <end position="246"/>
    </location>
</feature>
<evidence type="ECO:0000313" key="2">
    <source>
        <dbReference type="EMBL" id="CAA9313904.1"/>
    </source>
</evidence>
<dbReference type="AlphaFoldDB" id="A0A6J4KXL1"/>
<feature type="non-terminal residue" evidence="2">
    <location>
        <position position="1"/>
    </location>
</feature>
<protein>
    <submittedName>
        <fullName evidence="2">Uncharacterized protein</fullName>
    </submittedName>
</protein>
<feature type="compositionally biased region" description="Basic residues" evidence="1">
    <location>
        <begin position="183"/>
        <end position="217"/>
    </location>
</feature>
<sequence length="246" mass="26327">ALRPDLGHPRQPAGAEGGAGGCGRPPRRRDLSPGRRGGIRAVAQRNGGAPARVGRAGDRGELRQHRGGGSRALRVQVRGPAPGSARPPLVRVDARPRLPRNEALPGVAPLPHGLAAARRARAGAQSGARARHPHAQHALLDRGPRRRVLPEDGRARGRPAGRRRLLRPHPQAVAPRGGGHPLPQHRLRRPSQRRRLARRIRAARHGRRAVRPVHPRGVRPGGGDGGDSPQRTPGRLRRVPGGGRQI</sequence>
<feature type="compositionally biased region" description="Basic and acidic residues" evidence="1">
    <location>
        <begin position="139"/>
        <end position="155"/>
    </location>
</feature>
<feature type="compositionally biased region" description="Basic residues" evidence="1">
    <location>
        <begin position="156"/>
        <end position="167"/>
    </location>
</feature>